<dbReference type="InterPro" id="IPR012296">
    <property type="entry name" value="Nuclease_put_TT1808"/>
</dbReference>
<dbReference type="PANTHER" id="PTHR34107">
    <property type="entry name" value="SLL0198 PROTEIN-RELATED"/>
    <property type="match status" value="1"/>
</dbReference>
<dbReference type="Pfam" id="PF05685">
    <property type="entry name" value="Uma2"/>
    <property type="match status" value="1"/>
</dbReference>
<proteinExistence type="predicted"/>
<dbReference type="Gene3D" id="3.90.1570.10">
    <property type="entry name" value="tt1808, chain A"/>
    <property type="match status" value="1"/>
</dbReference>
<keyword evidence="2" id="KW-0378">Hydrolase</keyword>
<gene>
    <name evidence="2" type="ORF">KME60_05740</name>
</gene>
<dbReference type="Proteomes" id="UP000729701">
    <property type="component" value="Unassembled WGS sequence"/>
</dbReference>
<organism evidence="2 3">
    <name type="scientific">Cyanomargarita calcarea GSE-NOS-MK-12-04C</name>
    <dbReference type="NCBI Taxonomy" id="2839659"/>
    <lineage>
        <taxon>Bacteria</taxon>
        <taxon>Bacillati</taxon>
        <taxon>Cyanobacteriota</taxon>
        <taxon>Cyanophyceae</taxon>
        <taxon>Nostocales</taxon>
        <taxon>Cyanomargaritaceae</taxon>
        <taxon>Cyanomargarita</taxon>
    </lineage>
</organism>
<reference evidence="2" key="1">
    <citation type="submission" date="2021-05" db="EMBL/GenBank/DDBJ databases">
        <authorList>
            <person name="Pietrasiak N."/>
            <person name="Ward R."/>
            <person name="Stajich J.E."/>
            <person name="Kurbessoian T."/>
        </authorList>
    </citation>
    <scope>NUCLEOTIDE SEQUENCE</scope>
    <source>
        <strain evidence="2">GSE-NOS-MK-12-04C</strain>
    </source>
</reference>
<comment type="caution">
    <text evidence="2">The sequence shown here is derived from an EMBL/GenBank/DDBJ whole genome shotgun (WGS) entry which is preliminary data.</text>
</comment>
<dbReference type="PANTHER" id="PTHR34107:SF7">
    <property type="entry name" value="SLR2092 PROTEIN"/>
    <property type="match status" value="1"/>
</dbReference>
<feature type="domain" description="Putative restriction endonuclease" evidence="1">
    <location>
        <begin position="25"/>
        <end position="195"/>
    </location>
</feature>
<name>A0A951URK7_9CYAN</name>
<protein>
    <submittedName>
        <fullName evidence="2">Uma2 family endonuclease</fullName>
    </submittedName>
</protein>
<evidence type="ECO:0000313" key="2">
    <source>
        <dbReference type="EMBL" id="MBW4666944.1"/>
    </source>
</evidence>
<dbReference type="InterPro" id="IPR011335">
    <property type="entry name" value="Restrct_endonuc-II-like"/>
</dbReference>
<dbReference type="CDD" id="cd06260">
    <property type="entry name" value="DUF820-like"/>
    <property type="match status" value="1"/>
</dbReference>
<evidence type="ECO:0000259" key="1">
    <source>
        <dbReference type="Pfam" id="PF05685"/>
    </source>
</evidence>
<evidence type="ECO:0000313" key="3">
    <source>
        <dbReference type="Proteomes" id="UP000729701"/>
    </source>
</evidence>
<sequence length="199" mass="22252">MTIAHATNTEPLLLNVRSKYLHVTPEQFDGLCQDNPDLRLELTNKGELIVMAPTFGESGEKNGNLFGRVWAWNEQTELGKTFDSSTGYDFSAIGGGKLSPDVSWIENSRLEGVSLKQFIPVVPDFLIELRSTTDSLNDLQKKMIEYQRLGVRLGLLINPQDKQVEIYRLGRAVETLESPISVSCEDVLPGFVLNLKKIL</sequence>
<dbReference type="EMBL" id="JAHHGZ010000005">
    <property type="protein sequence ID" value="MBW4666944.1"/>
    <property type="molecule type" value="Genomic_DNA"/>
</dbReference>
<keyword evidence="2" id="KW-0540">Nuclease</keyword>
<dbReference type="InterPro" id="IPR008538">
    <property type="entry name" value="Uma2"/>
</dbReference>
<keyword evidence="2" id="KW-0255">Endonuclease</keyword>
<dbReference type="AlphaFoldDB" id="A0A951URK7"/>
<accession>A0A951URK7</accession>
<dbReference type="GO" id="GO:0004519">
    <property type="term" value="F:endonuclease activity"/>
    <property type="evidence" value="ECO:0007669"/>
    <property type="project" value="UniProtKB-KW"/>
</dbReference>
<dbReference type="SUPFAM" id="SSF52980">
    <property type="entry name" value="Restriction endonuclease-like"/>
    <property type="match status" value="1"/>
</dbReference>
<reference evidence="2" key="2">
    <citation type="journal article" date="2022" name="Microbiol. Resour. Announc.">
        <title>Metagenome Sequencing to Explore Phylogenomics of Terrestrial Cyanobacteria.</title>
        <authorList>
            <person name="Ward R.D."/>
            <person name="Stajich J.E."/>
            <person name="Johansen J.R."/>
            <person name="Huntemann M."/>
            <person name="Clum A."/>
            <person name="Foster B."/>
            <person name="Foster B."/>
            <person name="Roux S."/>
            <person name="Palaniappan K."/>
            <person name="Varghese N."/>
            <person name="Mukherjee S."/>
            <person name="Reddy T.B.K."/>
            <person name="Daum C."/>
            <person name="Copeland A."/>
            <person name="Chen I.A."/>
            <person name="Ivanova N.N."/>
            <person name="Kyrpides N.C."/>
            <person name="Shapiro N."/>
            <person name="Eloe-Fadrosh E.A."/>
            <person name="Pietrasiak N."/>
        </authorList>
    </citation>
    <scope>NUCLEOTIDE SEQUENCE</scope>
    <source>
        <strain evidence="2">GSE-NOS-MK-12-04C</strain>
    </source>
</reference>